<evidence type="ECO:0000313" key="1">
    <source>
        <dbReference type="EMBL" id="MBB3151161.1"/>
    </source>
</evidence>
<reference evidence="1 2" key="1">
    <citation type="submission" date="2020-08" db="EMBL/GenBank/DDBJ databases">
        <title>Genomic Encyclopedia of Type Strains, Phase III (KMG-III): the genomes of soil and plant-associated and newly described type strains.</title>
        <authorList>
            <person name="Whitman W."/>
        </authorList>
    </citation>
    <scope>NUCLEOTIDE SEQUENCE [LARGE SCALE GENOMIC DNA]</scope>
    <source>
        <strain evidence="1 2">CECT 8234</strain>
    </source>
</reference>
<sequence>MDLAFRYLNDEDRGITELKSWAKMNNVKMVNKSFKTWI</sequence>
<protein>
    <submittedName>
        <fullName evidence="1">Uncharacterized protein</fullName>
    </submittedName>
</protein>
<gene>
    <name evidence="1" type="ORF">FHS16_001204</name>
</gene>
<name>A0A7W5C4X4_9BACL</name>
<proteinExistence type="predicted"/>
<organism evidence="1 2">
    <name type="scientific">Paenibacillus endophyticus</name>
    <dbReference type="NCBI Taxonomy" id="1294268"/>
    <lineage>
        <taxon>Bacteria</taxon>
        <taxon>Bacillati</taxon>
        <taxon>Bacillota</taxon>
        <taxon>Bacilli</taxon>
        <taxon>Bacillales</taxon>
        <taxon>Paenibacillaceae</taxon>
        <taxon>Paenibacillus</taxon>
    </lineage>
</organism>
<dbReference type="AlphaFoldDB" id="A0A7W5C4X4"/>
<dbReference type="Proteomes" id="UP000518605">
    <property type="component" value="Unassembled WGS sequence"/>
</dbReference>
<keyword evidence="2" id="KW-1185">Reference proteome</keyword>
<evidence type="ECO:0000313" key="2">
    <source>
        <dbReference type="Proteomes" id="UP000518605"/>
    </source>
</evidence>
<comment type="caution">
    <text evidence="1">The sequence shown here is derived from an EMBL/GenBank/DDBJ whole genome shotgun (WGS) entry which is preliminary data.</text>
</comment>
<accession>A0A7W5C4X4</accession>
<dbReference type="EMBL" id="JACHXW010000003">
    <property type="protein sequence ID" value="MBB3151161.1"/>
    <property type="molecule type" value="Genomic_DNA"/>
</dbReference>